<dbReference type="Proteomes" id="UP000008792">
    <property type="component" value="Unassembled WGS sequence"/>
</dbReference>
<dbReference type="InParanoid" id="B4LBN3"/>
<feature type="region of interest" description="Disordered" evidence="5">
    <location>
        <begin position="1"/>
        <end position="104"/>
    </location>
</feature>
<organism evidence="6 7">
    <name type="scientific">Drosophila virilis</name>
    <name type="common">Fruit fly</name>
    <dbReference type="NCBI Taxonomy" id="7244"/>
    <lineage>
        <taxon>Eukaryota</taxon>
        <taxon>Metazoa</taxon>
        <taxon>Ecdysozoa</taxon>
        <taxon>Arthropoda</taxon>
        <taxon>Hexapoda</taxon>
        <taxon>Insecta</taxon>
        <taxon>Pterygota</taxon>
        <taxon>Neoptera</taxon>
        <taxon>Endopterygota</taxon>
        <taxon>Diptera</taxon>
        <taxon>Brachycera</taxon>
        <taxon>Muscomorpha</taxon>
        <taxon>Ephydroidea</taxon>
        <taxon>Drosophilidae</taxon>
        <taxon>Drosophila</taxon>
    </lineage>
</organism>
<reference evidence="6 7" key="1">
    <citation type="journal article" date="2007" name="Nature">
        <title>Evolution of genes and genomes on the Drosophila phylogeny.</title>
        <authorList>
            <consortium name="Drosophila 12 Genomes Consortium"/>
            <person name="Clark A.G."/>
            <person name="Eisen M.B."/>
            <person name="Smith D.R."/>
            <person name="Bergman C.M."/>
            <person name="Oliver B."/>
            <person name="Markow T.A."/>
            <person name="Kaufman T.C."/>
            <person name="Kellis M."/>
            <person name="Gelbart W."/>
            <person name="Iyer V.N."/>
            <person name="Pollard D.A."/>
            <person name="Sackton T.B."/>
            <person name="Larracuente A.M."/>
            <person name="Singh N.D."/>
            <person name="Abad J.P."/>
            <person name="Abt D.N."/>
            <person name="Adryan B."/>
            <person name="Aguade M."/>
            <person name="Akashi H."/>
            <person name="Anderson W.W."/>
            <person name="Aquadro C.F."/>
            <person name="Ardell D.H."/>
            <person name="Arguello R."/>
            <person name="Artieri C.G."/>
            <person name="Barbash D.A."/>
            <person name="Barker D."/>
            <person name="Barsanti P."/>
            <person name="Batterham P."/>
            <person name="Batzoglou S."/>
            <person name="Begun D."/>
            <person name="Bhutkar A."/>
            <person name="Blanco E."/>
            <person name="Bosak S.A."/>
            <person name="Bradley R.K."/>
            <person name="Brand A.D."/>
            <person name="Brent M.R."/>
            <person name="Brooks A.N."/>
            <person name="Brown R.H."/>
            <person name="Butlin R.K."/>
            <person name="Caggese C."/>
            <person name="Calvi B.R."/>
            <person name="Bernardo de Carvalho A."/>
            <person name="Caspi A."/>
            <person name="Castrezana S."/>
            <person name="Celniker S.E."/>
            <person name="Chang J.L."/>
            <person name="Chapple C."/>
            <person name="Chatterji S."/>
            <person name="Chinwalla A."/>
            <person name="Civetta A."/>
            <person name="Clifton S.W."/>
            <person name="Comeron J.M."/>
            <person name="Costello J.C."/>
            <person name="Coyne J.A."/>
            <person name="Daub J."/>
            <person name="David R.G."/>
            <person name="Delcher A.L."/>
            <person name="Delehaunty K."/>
            <person name="Do C.B."/>
            <person name="Ebling H."/>
            <person name="Edwards K."/>
            <person name="Eickbush T."/>
            <person name="Evans J.D."/>
            <person name="Filipski A."/>
            <person name="Findeiss S."/>
            <person name="Freyhult E."/>
            <person name="Fulton L."/>
            <person name="Fulton R."/>
            <person name="Garcia A.C."/>
            <person name="Gardiner A."/>
            <person name="Garfield D.A."/>
            <person name="Garvin B.E."/>
            <person name="Gibson G."/>
            <person name="Gilbert D."/>
            <person name="Gnerre S."/>
            <person name="Godfrey J."/>
            <person name="Good R."/>
            <person name="Gotea V."/>
            <person name="Gravely B."/>
            <person name="Greenberg A.J."/>
            <person name="Griffiths-Jones S."/>
            <person name="Gross S."/>
            <person name="Guigo R."/>
            <person name="Gustafson E.A."/>
            <person name="Haerty W."/>
            <person name="Hahn M.W."/>
            <person name="Halligan D.L."/>
            <person name="Halpern A.L."/>
            <person name="Halter G.M."/>
            <person name="Han M.V."/>
            <person name="Heger A."/>
            <person name="Hillier L."/>
            <person name="Hinrichs A.S."/>
            <person name="Holmes I."/>
            <person name="Hoskins R.A."/>
            <person name="Hubisz M.J."/>
            <person name="Hultmark D."/>
            <person name="Huntley M.A."/>
            <person name="Jaffe D.B."/>
            <person name="Jagadeeshan S."/>
            <person name="Jeck W.R."/>
            <person name="Johnson J."/>
            <person name="Jones C.D."/>
            <person name="Jordan W.C."/>
            <person name="Karpen G.H."/>
            <person name="Kataoka E."/>
            <person name="Keightley P.D."/>
            <person name="Kheradpour P."/>
            <person name="Kirkness E.F."/>
            <person name="Koerich L.B."/>
            <person name="Kristiansen K."/>
            <person name="Kudrna D."/>
            <person name="Kulathinal R.J."/>
            <person name="Kumar S."/>
            <person name="Kwok R."/>
            <person name="Lander E."/>
            <person name="Langley C.H."/>
            <person name="Lapoint R."/>
            <person name="Lazzaro B.P."/>
            <person name="Lee S.J."/>
            <person name="Levesque L."/>
            <person name="Li R."/>
            <person name="Lin C.F."/>
            <person name="Lin M.F."/>
            <person name="Lindblad-Toh K."/>
            <person name="Llopart A."/>
            <person name="Long M."/>
            <person name="Low L."/>
            <person name="Lozovsky E."/>
            <person name="Lu J."/>
            <person name="Luo M."/>
            <person name="Machado C.A."/>
            <person name="Makalowski W."/>
            <person name="Marzo M."/>
            <person name="Matsuda M."/>
            <person name="Matzkin L."/>
            <person name="McAllister B."/>
            <person name="McBride C.S."/>
            <person name="McKernan B."/>
            <person name="McKernan K."/>
            <person name="Mendez-Lago M."/>
            <person name="Minx P."/>
            <person name="Mollenhauer M.U."/>
            <person name="Montooth K."/>
            <person name="Mount S.M."/>
            <person name="Mu X."/>
            <person name="Myers E."/>
            <person name="Negre B."/>
            <person name="Newfeld S."/>
            <person name="Nielsen R."/>
            <person name="Noor M.A."/>
            <person name="O'Grady P."/>
            <person name="Pachter L."/>
            <person name="Papaceit M."/>
            <person name="Parisi M.J."/>
            <person name="Parisi M."/>
            <person name="Parts L."/>
            <person name="Pedersen J.S."/>
            <person name="Pesole G."/>
            <person name="Phillippy A.M."/>
            <person name="Ponting C.P."/>
            <person name="Pop M."/>
            <person name="Porcelli D."/>
            <person name="Powell J.R."/>
            <person name="Prohaska S."/>
            <person name="Pruitt K."/>
            <person name="Puig M."/>
            <person name="Quesneville H."/>
            <person name="Ram K.R."/>
            <person name="Rand D."/>
            <person name="Rasmussen M.D."/>
            <person name="Reed L.K."/>
            <person name="Reenan R."/>
            <person name="Reily A."/>
            <person name="Remington K.A."/>
            <person name="Rieger T.T."/>
            <person name="Ritchie M.G."/>
            <person name="Robin C."/>
            <person name="Rogers Y.H."/>
            <person name="Rohde C."/>
            <person name="Rozas J."/>
            <person name="Rubenfield M.J."/>
            <person name="Ruiz A."/>
            <person name="Russo S."/>
            <person name="Salzberg S.L."/>
            <person name="Sanchez-Gracia A."/>
            <person name="Saranga D.J."/>
            <person name="Sato H."/>
            <person name="Schaeffer S.W."/>
            <person name="Schatz M.C."/>
            <person name="Schlenke T."/>
            <person name="Schwartz R."/>
            <person name="Segarra C."/>
            <person name="Singh R.S."/>
            <person name="Sirot L."/>
            <person name="Sirota M."/>
            <person name="Sisneros N.B."/>
            <person name="Smith C.D."/>
            <person name="Smith T.F."/>
            <person name="Spieth J."/>
            <person name="Stage D.E."/>
            <person name="Stark A."/>
            <person name="Stephan W."/>
            <person name="Strausberg R.L."/>
            <person name="Strempel S."/>
            <person name="Sturgill D."/>
            <person name="Sutton G."/>
            <person name="Sutton G.G."/>
            <person name="Tao W."/>
            <person name="Teichmann S."/>
            <person name="Tobari Y.N."/>
            <person name="Tomimura Y."/>
            <person name="Tsolas J.M."/>
            <person name="Valente V.L."/>
            <person name="Venter E."/>
            <person name="Venter J.C."/>
            <person name="Vicario S."/>
            <person name="Vieira F.G."/>
            <person name="Vilella A.J."/>
            <person name="Villasante A."/>
            <person name="Walenz B."/>
            <person name="Wang J."/>
            <person name="Wasserman M."/>
            <person name="Watts T."/>
            <person name="Wilson D."/>
            <person name="Wilson R.K."/>
            <person name="Wing R.A."/>
            <person name="Wolfner M.F."/>
            <person name="Wong A."/>
            <person name="Wong G.K."/>
            <person name="Wu C.I."/>
            <person name="Wu G."/>
            <person name="Yamamoto D."/>
            <person name="Yang H.P."/>
            <person name="Yang S.P."/>
            <person name="Yorke J.A."/>
            <person name="Yoshida K."/>
            <person name="Zdobnov E."/>
            <person name="Zhang P."/>
            <person name="Zhang Y."/>
            <person name="Zimin A.V."/>
            <person name="Baldwin J."/>
            <person name="Abdouelleil A."/>
            <person name="Abdulkadir J."/>
            <person name="Abebe A."/>
            <person name="Abera B."/>
            <person name="Abreu J."/>
            <person name="Acer S.C."/>
            <person name="Aftuck L."/>
            <person name="Alexander A."/>
            <person name="An P."/>
            <person name="Anderson E."/>
            <person name="Anderson S."/>
            <person name="Arachi H."/>
            <person name="Azer M."/>
            <person name="Bachantsang P."/>
            <person name="Barry A."/>
            <person name="Bayul T."/>
            <person name="Berlin A."/>
            <person name="Bessette D."/>
            <person name="Bloom T."/>
            <person name="Blye J."/>
            <person name="Boguslavskiy L."/>
            <person name="Bonnet C."/>
            <person name="Boukhgalter B."/>
            <person name="Bourzgui I."/>
            <person name="Brown A."/>
            <person name="Cahill P."/>
            <person name="Channer S."/>
            <person name="Cheshatsang Y."/>
            <person name="Chuda L."/>
            <person name="Citroen M."/>
            <person name="Collymore A."/>
            <person name="Cooke P."/>
            <person name="Costello M."/>
            <person name="D'Aco K."/>
            <person name="Daza R."/>
            <person name="De Haan G."/>
            <person name="DeGray S."/>
            <person name="DeMaso C."/>
            <person name="Dhargay N."/>
            <person name="Dooley K."/>
            <person name="Dooley E."/>
            <person name="Doricent M."/>
            <person name="Dorje P."/>
            <person name="Dorjee K."/>
            <person name="Dupes A."/>
            <person name="Elong R."/>
            <person name="Falk J."/>
            <person name="Farina A."/>
            <person name="Faro S."/>
            <person name="Ferguson D."/>
            <person name="Fisher S."/>
            <person name="Foley C.D."/>
            <person name="Franke A."/>
            <person name="Friedrich D."/>
            <person name="Gadbois L."/>
            <person name="Gearin G."/>
            <person name="Gearin C.R."/>
            <person name="Giannoukos G."/>
            <person name="Goode T."/>
            <person name="Graham J."/>
            <person name="Grandbois E."/>
            <person name="Grewal S."/>
            <person name="Gyaltsen K."/>
            <person name="Hafez N."/>
            <person name="Hagos B."/>
            <person name="Hall J."/>
            <person name="Henson C."/>
            <person name="Hollinger A."/>
            <person name="Honan T."/>
            <person name="Huard M.D."/>
            <person name="Hughes L."/>
            <person name="Hurhula B."/>
            <person name="Husby M.E."/>
            <person name="Kamat A."/>
            <person name="Kanga B."/>
            <person name="Kashin S."/>
            <person name="Khazanovich D."/>
            <person name="Kisner P."/>
            <person name="Lance K."/>
            <person name="Lara M."/>
            <person name="Lee W."/>
            <person name="Lennon N."/>
            <person name="Letendre F."/>
            <person name="LeVine R."/>
            <person name="Lipovsky A."/>
            <person name="Liu X."/>
            <person name="Liu J."/>
            <person name="Liu S."/>
            <person name="Lokyitsang T."/>
            <person name="Lokyitsang Y."/>
            <person name="Lubonja R."/>
            <person name="Lui A."/>
            <person name="MacDonald P."/>
            <person name="Magnisalis V."/>
            <person name="Maru K."/>
            <person name="Matthews C."/>
            <person name="McCusker W."/>
            <person name="McDonough S."/>
            <person name="Mehta T."/>
            <person name="Meldrim J."/>
            <person name="Meneus L."/>
            <person name="Mihai O."/>
            <person name="Mihalev A."/>
            <person name="Mihova T."/>
            <person name="Mittelman R."/>
            <person name="Mlenga V."/>
            <person name="Montmayeur A."/>
            <person name="Mulrain L."/>
            <person name="Navidi A."/>
            <person name="Naylor J."/>
            <person name="Negash T."/>
            <person name="Nguyen T."/>
            <person name="Nguyen N."/>
            <person name="Nicol R."/>
            <person name="Norbu C."/>
            <person name="Norbu N."/>
            <person name="Novod N."/>
            <person name="O'Neill B."/>
            <person name="Osman S."/>
            <person name="Markiewicz E."/>
            <person name="Oyono O.L."/>
            <person name="Patti C."/>
            <person name="Phunkhang P."/>
            <person name="Pierre F."/>
            <person name="Priest M."/>
            <person name="Raghuraman S."/>
            <person name="Rege F."/>
            <person name="Reyes R."/>
            <person name="Rise C."/>
            <person name="Rogov P."/>
            <person name="Ross K."/>
            <person name="Ryan E."/>
            <person name="Settipalli S."/>
            <person name="Shea T."/>
            <person name="Sherpa N."/>
            <person name="Shi L."/>
            <person name="Shih D."/>
            <person name="Sparrow T."/>
            <person name="Spaulding J."/>
            <person name="Stalker J."/>
            <person name="Stange-Thomann N."/>
            <person name="Stavropoulos S."/>
            <person name="Stone C."/>
            <person name="Strader C."/>
            <person name="Tesfaye S."/>
            <person name="Thomson T."/>
            <person name="Thoulutsang Y."/>
            <person name="Thoulutsang D."/>
            <person name="Topham K."/>
            <person name="Topping I."/>
            <person name="Tsamla T."/>
            <person name="Vassiliev H."/>
            <person name="Vo A."/>
            <person name="Wangchuk T."/>
            <person name="Wangdi T."/>
            <person name="Weiand M."/>
            <person name="Wilkinson J."/>
            <person name="Wilson A."/>
            <person name="Yadav S."/>
            <person name="Young G."/>
            <person name="Yu Q."/>
            <person name="Zembek L."/>
            <person name="Zhong D."/>
            <person name="Zimmer A."/>
            <person name="Zwirko Z."/>
            <person name="Jaffe D.B."/>
            <person name="Alvarez P."/>
            <person name="Brockman W."/>
            <person name="Butler J."/>
            <person name="Chin C."/>
            <person name="Gnerre S."/>
            <person name="Grabherr M."/>
            <person name="Kleber M."/>
            <person name="Mauceli E."/>
            <person name="MacCallum I."/>
        </authorList>
    </citation>
    <scope>NUCLEOTIDE SEQUENCE [LARGE SCALE GENOMIC DNA]</scope>
    <source>
        <strain evidence="7">Tucson 15010-1051.87</strain>
    </source>
</reference>
<gene>
    <name evidence="6" type="primary">Dvir\GJ14006</name>
    <name evidence="6" type="ORF">Dvir_GJ14006</name>
</gene>
<feature type="compositionally biased region" description="Acidic residues" evidence="5">
    <location>
        <begin position="42"/>
        <end position="73"/>
    </location>
</feature>
<evidence type="ECO:0000256" key="4">
    <source>
        <dbReference type="ARBA" id="ARBA00023136"/>
    </source>
</evidence>
<dbReference type="AlphaFoldDB" id="B4LBN3"/>
<evidence type="ECO:0000256" key="2">
    <source>
        <dbReference type="ARBA" id="ARBA00022692"/>
    </source>
</evidence>
<evidence type="ECO:0000313" key="7">
    <source>
        <dbReference type="Proteomes" id="UP000008792"/>
    </source>
</evidence>
<evidence type="ECO:0000256" key="1">
    <source>
        <dbReference type="ARBA" id="ARBA00004370"/>
    </source>
</evidence>
<keyword evidence="2" id="KW-0812">Transmembrane</keyword>
<proteinExistence type="predicted"/>
<name>B4LBN3_DROVI</name>
<keyword evidence="4" id="KW-0472">Membrane</keyword>
<dbReference type="Gene3D" id="3.40.50.12190">
    <property type="match status" value="1"/>
</dbReference>
<dbReference type="GO" id="GO:0061024">
    <property type="term" value="P:membrane organization"/>
    <property type="evidence" value="ECO:0007669"/>
    <property type="project" value="TreeGrafter"/>
</dbReference>
<dbReference type="PANTHER" id="PTHR18843">
    <property type="entry name" value="TORSIN-1A-INTERACTING PROTEIN"/>
    <property type="match status" value="1"/>
</dbReference>
<evidence type="ECO:0000256" key="3">
    <source>
        <dbReference type="ARBA" id="ARBA00022989"/>
    </source>
</evidence>
<evidence type="ECO:0000313" key="6">
    <source>
        <dbReference type="EMBL" id="EDW70843.1"/>
    </source>
</evidence>
<dbReference type="InterPro" id="IPR038599">
    <property type="entry name" value="LAP1C-like_C_sf"/>
</dbReference>
<dbReference type="OrthoDB" id="6258998at2759"/>
<dbReference type="EMBL" id="CH940647">
    <property type="protein sequence ID" value="EDW70843.1"/>
    <property type="molecule type" value="Genomic_DNA"/>
</dbReference>
<dbReference type="OMA" id="RCNIEDM"/>
<dbReference type="PhylomeDB" id="B4LBN3"/>
<dbReference type="KEGG" id="dvi:6623074"/>
<evidence type="ECO:0000256" key="5">
    <source>
        <dbReference type="SAM" id="MobiDB-lite"/>
    </source>
</evidence>
<dbReference type="GO" id="GO:0001671">
    <property type="term" value="F:ATPase activator activity"/>
    <property type="evidence" value="ECO:0007669"/>
    <property type="project" value="InterPro"/>
</dbReference>
<dbReference type="FunCoup" id="B4LBN3">
    <property type="interactions" value="23"/>
</dbReference>
<dbReference type="SMR" id="B4LBN3"/>
<protein>
    <submittedName>
        <fullName evidence="6">Uncharacterized protein</fullName>
    </submittedName>
</protein>
<dbReference type="eggNOG" id="ENOG502S7FT">
    <property type="taxonomic scope" value="Eukaryota"/>
</dbReference>
<sequence length="330" mass="37236">MTSRASIHAHRNLSGSGSPTANLLSQSDIQGTRSVYYREEENNSSDDENEVLESDETPDQEELPTTDTDEDDSLQPRRPLSATTPNRSVTAPPRAESQLPLAKSANVQPSKSQFKLIPYAIIIILPLFACSRLLKSEPQVKRCAFEELRQRPPLQSEDVWKALSINIELLLNKKIKSPNVYLFLHSNQSSEYPIQKLINDIARETSKCFDGQRPIEMSLKDFETQNGDDYGYPIEQYKKKLREGNVFLIVNLNDIPPNSARALHTICDTYSPIAPDVVIFMTLRTHLANTVGSPAQMAYKTLQELWKQVPDNELDALITRVIDQVLLLQS</sequence>
<keyword evidence="7" id="KW-1185">Reference proteome</keyword>
<dbReference type="GO" id="GO:0016020">
    <property type="term" value="C:membrane"/>
    <property type="evidence" value="ECO:0007669"/>
    <property type="project" value="UniProtKB-SubCell"/>
</dbReference>
<dbReference type="STRING" id="7244.B4LBN3"/>
<accession>B4LBN3</accession>
<dbReference type="InterPro" id="IPR008662">
    <property type="entry name" value="TOIP1/2"/>
</dbReference>
<dbReference type="HOGENOM" id="CLU_072165_0_0_1"/>
<feature type="compositionally biased region" description="Polar residues" evidence="5">
    <location>
        <begin position="13"/>
        <end position="33"/>
    </location>
</feature>
<keyword evidence="3" id="KW-1133">Transmembrane helix</keyword>
<dbReference type="PANTHER" id="PTHR18843:SF7">
    <property type="entry name" value="LAMINA-ASSOCIATED POLYPEPTIDE 1B ISOFORM 1-RELATED"/>
    <property type="match status" value="1"/>
</dbReference>
<comment type="subcellular location">
    <subcellularLocation>
        <location evidence="1">Membrane</location>
    </subcellularLocation>
</comment>